<dbReference type="Proteomes" id="UP000190750">
    <property type="component" value="Unassembled WGS sequence"/>
</dbReference>
<gene>
    <name evidence="1" type="ORF">RF819_02535</name>
</gene>
<evidence type="ECO:0000313" key="1">
    <source>
        <dbReference type="EMBL" id="OOV05727.1"/>
    </source>
</evidence>
<dbReference type="AlphaFoldDB" id="A0A1T1ANW4"/>
<evidence type="ECO:0000313" key="2">
    <source>
        <dbReference type="Proteomes" id="UP000190750"/>
    </source>
</evidence>
<reference evidence="1 2" key="1">
    <citation type="submission" date="2017-01" db="EMBL/GenBank/DDBJ databases">
        <title>Genome sequencing of Rhodoferax fermentans JCM 7819.</title>
        <authorList>
            <person name="Kim Y.J."/>
            <person name="Farh M.E.-A."/>
            <person name="Yang D.-C."/>
        </authorList>
    </citation>
    <scope>NUCLEOTIDE SEQUENCE [LARGE SCALE GENOMIC DNA]</scope>
    <source>
        <strain evidence="1 2">JCM 7819</strain>
    </source>
</reference>
<organism evidence="1 2">
    <name type="scientific">Rhodoferax fermentans</name>
    <dbReference type="NCBI Taxonomy" id="28066"/>
    <lineage>
        <taxon>Bacteria</taxon>
        <taxon>Pseudomonadati</taxon>
        <taxon>Pseudomonadota</taxon>
        <taxon>Betaproteobacteria</taxon>
        <taxon>Burkholderiales</taxon>
        <taxon>Comamonadaceae</taxon>
        <taxon>Rhodoferax</taxon>
    </lineage>
</organism>
<sequence length="130" mass="14445">MNLSWEIERIDAAPRFVLEHWQVLEVAPTGPCHTPLPGRRFLTFAGCTDHREIIQLSPEIVLFDPTRMLGVSAQGDAYGLGYSCGFTVLMVNQAKKSFWRSTLRPRDVTSTVIAMTGSQGVRVQRAPGDI</sequence>
<keyword evidence="2" id="KW-1185">Reference proteome</keyword>
<proteinExistence type="predicted"/>
<dbReference type="STRING" id="28066.RF819_02535"/>
<comment type="caution">
    <text evidence="1">The sequence shown here is derived from an EMBL/GenBank/DDBJ whole genome shotgun (WGS) entry which is preliminary data.</text>
</comment>
<dbReference type="EMBL" id="MTJN01000002">
    <property type="protein sequence ID" value="OOV05727.1"/>
    <property type="molecule type" value="Genomic_DNA"/>
</dbReference>
<protein>
    <submittedName>
        <fullName evidence="1">Uncharacterized protein</fullName>
    </submittedName>
</protein>
<accession>A0A1T1ANW4</accession>
<name>A0A1T1ANW4_RHOFE</name>